<dbReference type="RefSeq" id="XP_011506066.1">
    <property type="nucleotide sequence ID" value="XM_011507764.1"/>
</dbReference>
<dbReference type="GO" id="GO:0006241">
    <property type="term" value="P:CTP biosynthetic process"/>
    <property type="evidence" value="ECO:0007669"/>
    <property type="project" value="InterPro"/>
</dbReference>
<keyword evidence="2 10" id="KW-0808">Transferase</keyword>
<name>A0AAJ7E340_9HYME</name>
<evidence type="ECO:0000256" key="6">
    <source>
        <dbReference type="ARBA" id="ARBA00022840"/>
    </source>
</evidence>
<dbReference type="Gene3D" id="3.30.70.141">
    <property type="entry name" value="Nucleoside diphosphate kinase-like domain"/>
    <property type="match status" value="1"/>
</dbReference>
<dbReference type="PANTHER" id="PTHR46956:SF1">
    <property type="entry name" value="NUCLEOSIDE DIPHOSPHATE KINASE 6"/>
    <property type="match status" value="1"/>
</dbReference>
<dbReference type="PANTHER" id="PTHR46956">
    <property type="entry name" value="NUCLEOSIDE DIPHOSPHATE KINASE 6"/>
    <property type="match status" value="1"/>
</dbReference>
<comment type="cofactor">
    <cofactor evidence="1">
        <name>Mg(2+)</name>
        <dbReference type="ChEBI" id="CHEBI:18420"/>
    </cofactor>
</comment>
<evidence type="ECO:0000256" key="3">
    <source>
        <dbReference type="ARBA" id="ARBA00022723"/>
    </source>
</evidence>
<dbReference type="AlphaFoldDB" id="A0AAJ7E340"/>
<dbReference type="GO" id="GO:0006183">
    <property type="term" value="P:GTP biosynthetic process"/>
    <property type="evidence" value="ECO:0007669"/>
    <property type="project" value="InterPro"/>
</dbReference>
<evidence type="ECO:0000256" key="5">
    <source>
        <dbReference type="ARBA" id="ARBA00022777"/>
    </source>
</evidence>
<evidence type="ECO:0000313" key="13">
    <source>
        <dbReference type="RefSeq" id="XP_011506066.1"/>
    </source>
</evidence>
<comment type="catalytic activity">
    <reaction evidence="10">
        <text>a 2'-deoxyribonucleoside 5'-diphosphate + ATP = a 2'-deoxyribonucleoside 5'-triphosphate + ADP</text>
        <dbReference type="Rhea" id="RHEA:44640"/>
        <dbReference type="ChEBI" id="CHEBI:30616"/>
        <dbReference type="ChEBI" id="CHEBI:61560"/>
        <dbReference type="ChEBI" id="CHEBI:73316"/>
        <dbReference type="ChEBI" id="CHEBI:456216"/>
        <dbReference type="EC" id="2.7.4.6"/>
    </reaction>
</comment>
<evidence type="ECO:0000256" key="10">
    <source>
        <dbReference type="RuleBase" id="RU004013"/>
    </source>
</evidence>
<feature type="domain" description="Nucleoside diphosphate kinase-like" evidence="11">
    <location>
        <begin position="7"/>
        <end position="148"/>
    </location>
</feature>
<evidence type="ECO:0000256" key="7">
    <source>
        <dbReference type="ARBA" id="ARBA00022842"/>
    </source>
</evidence>
<dbReference type="GeneID" id="105368696"/>
<proteinExistence type="inferred from homology"/>
<dbReference type="InterPro" id="IPR034907">
    <property type="entry name" value="NDK-like_dom"/>
</dbReference>
<dbReference type="SMART" id="SM00562">
    <property type="entry name" value="NDK"/>
    <property type="match status" value="1"/>
</dbReference>
<dbReference type="InterPro" id="IPR001564">
    <property type="entry name" value="Nucleoside_diP_kinase"/>
</dbReference>
<dbReference type="Pfam" id="PF00334">
    <property type="entry name" value="NDK"/>
    <property type="match status" value="1"/>
</dbReference>
<keyword evidence="4 10" id="KW-0547">Nucleotide-binding</keyword>
<evidence type="ECO:0000259" key="11">
    <source>
        <dbReference type="SMART" id="SM00562"/>
    </source>
</evidence>
<protein>
    <recommendedName>
        <fullName evidence="10">Nucleoside diphosphate kinase</fullName>
        <ecNumber evidence="10">2.7.4.6</ecNumber>
    </recommendedName>
</protein>
<dbReference type="InterPro" id="IPR037994">
    <property type="entry name" value="NDPk6"/>
</dbReference>
<keyword evidence="12" id="KW-1185">Reference proteome</keyword>
<reference evidence="13" key="1">
    <citation type="submission" date="2025-08" db="UniProtKB">
        <authorList>
            <consortium name="RefSeq"/>
        </authorList>
    </citation>
    <scope>IDENTIFICATION</scope>
</reference>
<keyword evidence="6 10" id="KW-0067">ATP-binding</keyword>
<dbReference type="InterPro" id="IPR023005">
    <property type="entry name" value="Nucleoside_diP_kinase_AS"/>
</dbReference>
<evidence type="ECO:0000256" key="9">
    <source>
        <dbReference type="RuleBase" id="RU004011"/>
    </source>
</evidence>
<dbReference type="PROSITE" id="PS51374">
    <property type="entry name" value="NDPK_LIKE"/>
    <property type="match status" value="1"/>
</dbReference>
<dbReference type="GO" id="GO:0005524">
    <property type="term" value="F:ATP binding"/>
    <property type="evidence" value="ECO:0007669"/>
    <property type="project" value="UniProtKB-KW"/>
</dbReference>
<dbReference type="PRINTS" id="PR01243">
    <property type="entry name" value="NUCDPKINASE"/>
</dbReference>
<keyword evidence="7" id="KW-0460">Magnesium</keyword>
<evidence type="ECO:0000256" key="8">
    <source>
        <dbReference type="PROSITE-ProRule" id="PRU00706"/>
    </source>
</evidence>
<dbReference type="EC" id="2.7.4.6" evidence="10"/>
<comment type="caution">
    <text evidence="8">Lacks conserved residue(s) required for the propagation of feature annotation.</text>
</comment>
<dbReference type="InterPro" id="IPR036850">
    <property type="entry name" value="NDK-like_dom_sf"/>
</dbReference>
<dbReference type="PROSITE" id="PS00469">
    <property type="entry name" value="NDPK"/>
    <property type="match status" value="1"/>
</dbReference>
<keyword evidence="3" id="KW-0479">Metal-binding</keyword>
<dbReference type="Proteomes" id="UP000695007">
    <property type="component" value="Unplaced"/>
</dbReference>
<sequence length="187" mass="21844">MTLQSYLQLTLAILKPDVVKSPFVLKEIRKLIIDNDFKIVRTRRTIIGDDEAQEFYKEHKNKFYFNRLLTFICSGPSDIYILTSRNAITKWRNLLGPTKVYQAQYSAPNSIRGKFGLSDTKNAVHGSDSVESANREIAILFKDFNIKKWYENDEVYFQSKKLIFDPHLFIHLIDKDLDMPKNYGVLN</sequence>
<dbReference type="GO" id="GO:0006228">
    <property type="term" value="P:UTP biosynthetic process"/>
    <property type="evidence" value="ECO:0007669"/>
    <property type="project" value="InterPro"/>
</dbReference>
<dbReference type="KEGG" id="csol:105368696"/>
<gene>
    <name evidence="13" type="primary">LOC105368696</name>
</gene>
<evidence type="ECO:0000313" key="12">
    <source>
        <dbReference type="Proteomes" id="UP000695007"/>
    </source>
</evidence>
<accession>A0AAJ7E340</accession>
<keyword evidence="5 10" id="KW-0418">Kinase</keyword>
<dbReference type="SUPFAM" id="SSF54919">
    <property type="entry name" value="Nucleoside diphosphate kinase, NDK"/>
    <property type="match status" value="1"/>
</dbReference>
<evidence type="ECO:0000256" key="1">
    <source>
        <dbReference type="ARBA" id="ARBA00001946"/>
    </source>
</evidence>
<dbReference type="GO" id="GO:0004550">
    <property type="term" value="F:nucleoside diphosphate kinase activity"/>
    <property type="evidence" value="ECO:0007669"/>
    <property type="project" value="UniProtKB-EC"/>
</dbReference>
<evidence type="ECO:0000256" key="2">
    <source>
        <dbReference type="ARBA" id="ARBA00022679"/>
    </source>
</evidence>
<dbReference type="GO" id="GO:0046872">
    <property type="term" value="F:metal ion binding"/>
    <property type="evidence" value="ECO:0007669"/>
    <property type="project" value="UniProtKB-KW"/>
</dbReference>
<evidence type="ECO:0000256" key="4">
    <source>
        <dbReference type="ARBA" id="ARBA00022741"/>
    </source>
</evidence>
<organism evidence="12 13">
    <name type="scientific">Ceratosolen solmsi marchali</name>
    <dbReference type="NCBI Taxonomy" id="326594"/>
    <lineage>
        <taxon>Eukaryota</taxon>
        <taxon>Metazoa</taxon>
        <taxon>Ecdysozoa</taxon>
        <taxon>Arthropoda</taxon>
        <taxon>Hexapoda</taxon>
        <taxon>Insecta</taxon>
        <taxon>Pterygota</taxon>
        <taxon>Neoptera</taxon>
        <taxon>Endopterygota</taxon>
        <taxon>Hymenoptera</taxon>
        <taxon>Apocrita</taxon>
        <taxon>Proctotrupomorpha</taxon>
        <taxon>Chalcidoidea</taxon>
        <taxon>Agaonidae</taxon>
        <taxon>Agaoninae</taxon>
        <taxon>Ceratosolen</taxon>
    </lineage>
</organism>
<comment type="similarity">
    <text evidence="8 9">Belongs to the NDK family.</text>
</comment>